<evidence type="ECO:0000313" key="1">
    <source>
        <dbReference type="EMBL" id="CAB4141590.1"/>
    </source>
</evidence>
<name>A0A6J5M8V7_9CAUD</name>
<dbReference type="InterPro" id="IPR010985">
    <property type="entry name" value="Ribbon_hlx_hlx"/>
</dbReference>
<dbReference type="EMBL" id="LR796392">
    <property type="protein sequence ID" value="CAB4141590.1"/>
    <property type="molecule type" value="Genomic_DNA"/>
</dbReference>
<dbReference type="SUPFAM" id="SSF47598">
    <property type="entry name" value="Ribbon-helix-helix"/>
    <property type="match status" value="1"/>
</dbReference>
<reference evidence="1" key="1">
    <citation type="submission" date="2020-04" db="EMBL/GenBank/DDBJ databases">
        <authorList>
            <person name="Chiriac C."/>
            <person name="Salcher M."/>
            <person name="Ghai R."/>
            <person name="Kavagutti S V."/>
        </authorList>
    </citation>
    <scope>NUCLEOTIDE SEQUENCE</scope>
</reference>
<dbReference type="GO" id="GO:0006355">
    <property type="term" value="P:regulation of DNA-templated transcription"/>
    <property type="evidence" value="ECO:0007669"/>
    <property type="project" value="InterPro"/>
</dbReference>
<accession>A0A6J5M8V7</accession>
<sequence>MDAPTTSKSSASATKDRYMTIRIPADVELALRRQADADTRTLAAQVLHYIKQGLASQQQEDA</sequence>
<gene>
    <name evidence="1" type="ORF">UFOVP416_44</name>
</gene>
<organism evidence="1">
    <name type="scientific">uncultured Caudovirales phage</name>
    <dbReference type="NCBI Taxonomy" id="2100421"/>
    <lineage>
        <taxon>Viruses</taxon>
        <taxon>Duplodnaviria</taxon>
        <taxon>Heunggongvirae</taxon>
        <taxon>Uroviricota</taxon>
        <taxon>Caudoviricetes</taxon>
        <taxon>Peduoviridae</taxon>
        <taxon>Maltschvirus</taxon>
        <taxon>Maltschvirus maltsch</taxon>
    </lineage>
</organism>
<protein>
    <submittedName>
        <fullName evidence="1">Uncharacterized protein</fullName>
    </submittedName>
</protein>
<proteinExistence type="predicted"/>